<dbReference type="CDD" id="cd17332">
    <property type="entry name" value="MFS_MelB_like"/>
    <property type="match status" value="1"/>
</dbReference>
<feature type="transmembrane region" description="Helical" evidence="2">
    <location>
        <begin position="189"/>
        <end position="206"/>
    </location>
</feature>
<evidence type="ECO:0000256" key="2">
    <source>
        <dbReference type="SAM" id="Phobius"/>
    </source>
</evidence>
<feature type="transmembrane region" description="Helical" evidence="2">
    <location>
        <begin position="227"/>
        <end position="248"/>
    </location>
</feature>
<dbReference type="EMBL" id="RJUK01000002">
    <property type="protein sequence ID" value="ROQ18651.1"/>
    <property type="molecule type" value="Genomic_DNA"/>
</dbReference>
<dbReference type="InterPro" id="IPR036259">
    <property type="entry name" value="MFS_trans_sf"/>
</dbReference>
<dbReference type="Proteomes" id="UP000273643">
    <property type="component" value="Unassembled WGS sequence"/>
</dbReference>
<dbReference type="Gene3D" id="1.20.1250.20">
    <property type="entry name" value="MFS general substrate transporter like domains"/>
    <property type="match status" value="2"/>
</dbReference>
<comment type="similarity">
    <text evidence="1">Belongs to the sodium:galactoside symporter (TC 2.A.2) family.</text>
</comment>
<keyword evidence="2" id="KW-0812">Transmembrane</keyword>
<feature type="transmembrane region" description="Helical" evidence="2">
    <location>
        <begin position="457"/>
        <end position="484"/>
    </location>
</feature>
<dbReference type="PANTHER" id="PTHR11328">
    <property type="entry name" value="MAJOR FACILITATOR SUPERFAMILY DOMAIN-CONTAINING PROTEIN"/>
    <property type="match status" value="1"/>
</dbReference>
<protein>
    <submittedName>
        <fullName evidence="3">Na+/melibiose symporter-like transporter</fullName>
    </submittedName>
</protein>
<comment type="caution">
    <text evidence="3">The sequence shown here is derived from an EMBL/GenBank/DDBJ whole genome shotgun (WGS) entry which is preliminary data.</text>
</comment>
<accession>A0A3N1NT86</accession>
<reference evidence="3 4" key="1">
    <citation type="submission" date="2018-11" db="EMBL/GenBank/DDBJ databases">
        <title>Genomic Encyclopedia of Type Strains, Phase IV (KMG-IV): sequencing the most valuable type-strain genomes for metagenomic binning, comparative biology and taxonomic classification.</title>
        <authorList>
            <person name="Goeker M."/>
        </authorList>
    </citation>
    <scope>NUCLEOTIDE SEQUENCE [LARGE SCALE GENOMIC DNA]</scope>
    <source>
        <strain evidence="3 4">DSM 16974</strain>
    </source>
</reference>
<proteinExistence type="inferred from homology"/>
<gene>
    <name evidence="3" type="ORF">EDC38_2879</name>
</gene>
<dbReference type="PANTHER" id="PTHR11328:SF24">
    <property type="entry name" value="MAJOR FACILITATOR SUPERFAMILY (MFS) PROFILE DOMAIN-CONTAINING PROTEIN"/>
    <property type="match status" value="1"/>
</dbReference>
<feature type="transmembrane region" description="Helical" evidence="2">
    <location>
        <begin position="369"/>
        <end position="388"/>
    </location>
</feature>
<feature type="transmembrane region" description="Helical" evidence="2">
    <location>
        <begin position="342"/>
        <end position="362"/>
    </location>
</feature>
<feature type="transmembrane region" description="Helical" evidence="2">
    <location>
        <begin position="151"/>
        <end position="169"/>
    </location>
</feature>
<feature type="transmembrane region" description="Helical" evidence="2">
    <location>
        <begin position="504"/>
        <end position="525"/>
    </location>
</feature>
<feature type="transmembrane region" description="Helical" evidence="2">
    <location>
        <begin position="415"/>
        <end position="436"/>
    </location>
</feature>
<evidence type="ECO:0000313" key="3">
    <source>
        <dbReference type="EMBL" id="ROQ18651.1"/>
    </source>
</evidence>
<dbReference type="RefSeq" id="WP_024462073.1">
    <property type="nucleotide sequence ID" value="NZ_RJUK01000002.1"/>
</dbReference>
<keyword evidence="4" id="KW-1185">Reference proteome</keyword>
<dbReference type="GO" id="GO:0015293">
    <property type="term" value="F:symporter activity"/>
    <property type="evidence" value="ECO:0007669"/>
    <property type="project" value="InterPro"/>
</dbReference>
<feature type="transmembrane region" description="Helical" evidence="2">
    <location>
        <begin position="85"/>
        <end position="104"/>
    </location>
</feature>
<dbReference type="GO" id="GO:0008643">
    <property type="term" value="P:carbohydrate transport"/>
    <property type="evidence" value="ECO:0007669"/>
    <property type="project" value="InterPro"/>
</dbReference>
<evidence type="ECO:0000256" key="1">
    <source>
        <dbReference type="ARBA" id="ARBA00009617"/>
    </source>
</evidence>
<feature type="transmembrane region" description="Helical" evidence="2">
    <location>
        <begin position="31"/>
        <end position="57"/>
    </location>
</feature>
<feature type="transmembrane region" description="Helical" evidence="2">
    <location>
        <begin position="305"/>
        <end position="330"/>
    </location>
</feature>
<dbReference type="Pfam" id="PF13347">
    <property type="entry name" value="MFS_2"/>
    <property type="match status" value="2"/>
</dbReference>
<dbReference type="SUPFAM" id="SSF103473">
    <property type="entry name" value="MFS general substrate transporter"/>
    <property type="match status" value="1"/>
</dbReference>
<dbReference type="AlphaFoldDB" id="A0A3N1NT86"/>
<organism evidence="3 4">
    <name type="scientific">Marinimicrobium koreense</name>
    <dbReference type="NCBI Taxonomy" id="306545"/>
    <lineage>
        <taxon>Bacteria</taxon>
        <taxon>Pseudomonadati</taxon>
        <taxon>Pseudomonadota</taxon>
        <taxon>Gammaproteobacteria</taxon>
        <taxon>Cellvibrionales</taxon>
        <taxon>Cellvibrionaceae</taxon>
        <taxon>Marinimicrobium</taxon>
    </lineage>
</organism>
<sequence>MNEPSQHKLSILEKSGYAMGDAAANLVWRGALAYLAIFYTDTLGISAAAAALLLLLVRLSDGMTDIVMGMVADRTQSRHGRFRPWILWSAPVLGLFMVLAFTAPDLSPGMKLAWAYFTYIGLTLAYTVNNVPYSALMGVMTPSHNERSVLSGYRFAGAFLGGILVMGFTPMMVEYFGQGDSAQGYQRTMYVFAALLVTLCIITFVTTRERVESAVNQASLGKELKDLAFNLPLIIVPLMAISAFFYAVTQEPDARYQLDPTITGIVSLLVLAATGYFVRRLIRMPESATTPSQRDLIDLLTNKPWLMVLGLGFLTMLFNGIKYGVIAYYFTHYVGDAALAGIYFMVLLAVSIVAALTAGYLGRLLGKKTLFIISLSVSGILTCGLFYLPPDGFWVFNLNLSWIPLLEDGLEVRIYWVYLLGGAAEFFAAFMPVLTFSMLGDTADYSEWKHGRRATGLFYSAGTFIQKTGGGFAGALVLVVLAGYGYVGTDPETIKAATAGMVHLMSWIPALFAFLAILLLVVYPLNAERMNQIEYELRQRRRDAGVSDS</sequence>
<keyword evidence="2" id="KW-1133">Transmembrane helix</keyword>
<keyword evidence="2" id="KW-0472">Membrane</keyword>
<name>A0A3N1NT86_9GAMM</name>
<dbReference type="InterPro" id="IPR039672">
    <property type="entry name" value="MFS_2"/>
</dbReference>
<feature type="transmembrane region" description="Helical" evidence="2">
    <location>
        <begin position="116"/>
        <end position="139"/>
    </location>
</feature>
<feature type="transmembrane region" description="Helical" evidence="2">
    <location>
        <begin position="260"/>
        <end position="278"/>
    </location>
</feature>
<evidence type="ECO:0000313" key="4">
    <source>
        <dbReference type="Proteomes" id="UP000273643"/>
    </source>
</evidence>
<dbReference type="GO" id="GO:0005886">
    <property type="term" value="C:plasma membrane"/>
    <property type="evidence" value="ECO:0007669"/>
    <property type="project" value="TreeGrafter"/>
</dbReference>